<dbReference type="EMBL" id="LBDA02000052">
    <property type="protein sequence ID" value="OIK25440.1"/>
    <property type="molecule type" value="Genomic_DNA"/>
</dbReference>
<accession>A0A1J4Q043</accession>
<dbReference type="Proteomes" id="UP000034838">
    <property type="component" value="Unassembled WGS sequence"/>
</dbReference>
<dbReference type="AlphaFoldDB" id="A0A1J4Q043"/>
<feature type="region of interest" description="Disordered" evidence="1">
    <location>
        <begin position="24"/>
        <end position="54"/>
    </location>
</feature>
<name>A0A1J4Q043_9ACTN</name>
<evidence type="ECO:0000313" key="3">
    <source>
        <dbReference type="Proteomes" id="UP000034838"/>
    </source>
</evidence>
<comment type="caution">
    <text evidence="2">The sequence shown here is derived from an EMBL/GenBank/DDBJ whole genome shotgun (WGS) entry which is preliminary data.</text>
</comment>
<gene>
    <name evidence="2" type="ORF">VT52_021435</name>
</gene>
<dbReference type="OrthoDB" id="52928at2"/>
<keyword evidence="3" id="KW-1185">Reference proteome</keyword>
<proteinExistence type="predicted"/>
<reference evidence="2" key="1">
    <citation type="submission" date="2016-10" db="EMBL/GenBank/DDBJ databases">
        <title>Genome sequence of Streptomyces malaysiense MUSC 136.</title>
        <authorList>
            <person name="Lee L.-H."/>
            <person name="Ser H.-L."/>
        </authorList>
    </citation>
    <scope>NUCLEOTIDE SEQUENCE [LARGE SCALE GENOMIC DNA]</scope>
    <source>
        <strain evidence="2">MUSC 136</strain>
    </source>
</reference>
<sequence>MADDAFTGVQGELGITAACRLTGRSRATHYRRLRPPPERKPRKQQVQPSSLTPEERAVVLELMNSGEYAELPPAQIRARELDAGRYHCSVGPG</sequence>
<organism evidence="2 3">
    <name type="scientific">Streptomyces malaysiense</name>
    <dbReference type="NCBI Taxonomy" id="1428626"/>
    <lineage>
        <taxon>Bacteria</taxon>
        <taxon>Bacillati</taxon>
        <taxon>Actinomycetota</taxon>
        <taxon>Actinomycetes</taxon>
        <taxon>Kitasatosporales</taxon>
        <taxon>Streptomycetaceae</taxon>
        <taxon>Streptomyces</taxon>
    </lineage>
</organism>
<evidence type="ECO:0000256" key="1">
    <source>
        <dbReference type="SAM" id="MobiDB-lite"/>
    </source>
</evidence>
<protein>
    <submittedName>
        <fullName evidence="2">Uncharacterized protein</fullName>
    </submittedName>
</protein>
<dbReference type="RefSeq" id="WP_071387533.1">
    <property type="nucleotide sequence ID" value="NZ_LBDA02000052.1"/>
</dbReference>
<evidence type="ECO:0000313" key="2">
    <source>
        <dbReference type="EMBL" id="OIK25440.1"/>
    </source>
</evidence>